<comment type="subcellular location">
    <subcellularLocation>
        <location evidence="1 12">Cytoplasm</location>
    </subcellularLocation>
</comment>
<dbReference type="GO" id="GO:0008270">
    <property type="term" value="F:zinc ion binding"/>
    <property type="evidence" value="ECO:0007669"/>
    <property type="project" value="UniProtKB-UniRule"/>
</dbReference>
<dbReference type="InterPro" id="IPR024909">
    <property type="entry name" value="Cys-tRNA/MSH_ligase"/>
</dbReference>
<feature type="binding site" evidence="12">
    <location>
        <position position="283"/>
    </location>
    <ligand>
        <name>ATP</name>
        <dbReference type="ChEBI" id="CHEBI:30616"/>
    </ligand>
</feature>
<name>A0A7C3LWE2_9BACT</name>
<comment type="subunit">
    <text evidence="3 12">Monomer.</text>
</comment>
<dbReference type="InterPro" id="IPR032678">
    <property type="entry name" value="tRNA-synt_1_cat_dom"/>
</dbReference>
<dbReference type="InterPro" id="IPR015273">
    <property type="entry name" value="Cys-tRNA-synt_Ia_DALR"/>
</dbReference>
<feature type="short sequence motif" description="'HIGH' region" evidence="12">
    <location>
        <begin position="45"/>
        <end position="55"/>
    </location>
</feature>
<proteinExistence type="inferred from homology"/>
<feature type="binding site" evidence="12">
    <location>
        <position position="252"/>
    </location>
    <ligand>
        <name>Zn(2+)</name>
        <dbReference type="ChEBI" id="CHEBI:29105"/>
    </ligand>
</feature>
<keyword evidence="11 12" id="KW-0030">Aminoacyl-tRNA synthetase</keyword>
<reference evidence="14" key="1">
    <citation type="journal article" date="2020" name="mSystems">
        <title>Genome- and Community-Level Interaction Insights into Carbon Utilization and Element Cycling Functions of Hydrothermarchaeota in Hydrothermal Sediment.</title>
        <authorList>
            <person name="Zhou Z."/>
            <person name="Liu Y."/>
            <person name="Xu W."/>
            <person name="Pan J."/>
            <person name="Luo Z.H."/>
            <person name="Li M."/>
        </authorList>
    </citation>
    <scope>NUCLEOTIDE SEQUENCE [LARGE SCALE GENOMIC DNA]</scope>
    <source>
        <strain evidence="14">SpSt-902</strain>
    </source>
</reference>
<feature type="domain" description="Cysteinyl-tRNA synthetase class Ia DALR" evidence="13">
    <location>
        <begin position="361"/>
        <end position="426"/>
    </location>
</feature>
<keyword evidence="7 12" id="KW-0547">Nucleotide-binding</keyword>
<evidence type="ECO:0000259" key="13">
    <source>
        <dbReference type="SMART" id="SM00840"/>
    </source>
</evidence>
<keyword evidence="8 12" id="KW-0862">Zinc</keyword>
<feature type="binding site" evidence="12">
    <location>
        <position position="43"/>
    </location>
    <ligand>
        <name>Zn(2+)</name>
        <dbReference type="ChEBI" id="CHEBI:29105"/>
    </ligand>
</feature>
<accession>A0A7C3LWE2</accession>
<evidence type="ECO:0000256" key="7">
    <source>
        <dbReference type="ARBA" id="ARBA00022741"/>
    </source>
</evidence>
<dbReference type="SUPFAM" id="SSF52374">
    <property type="entry name" value="Nucleotidylyl transferase"/>
    <property type="match status" value="1"/>
</dbReference>
<keyword evidence="9 12" id="KW-0067">ATP-binding</keyword>
<dbReference type="GO" id="GO:0006423">
    <property type="term" value="P:cysteinyl-tRNA aminoacylation"/>
    <property type="evidence" value="ECO:0007669"/>
    <property type="project" value="UniProtKB-UniRule"/>
</dbReference>
<evidence type="ECO:0000256" key="12">
    <source>
        <dbReference type="HAMAP-Rule" id="MF_00041"/>
    </source>
</evidence>
<evidence type="ECO:0000256" key="1">
    <source>
        <dbReference type="ARBA" id="ARBA00004496"/>
    </source>
</evidence>
<dbReference type="GO" id="GO:0005524">
    <property type="term" value="F:ATP binding"/>
    <property type="evidence" value="ECO:0007669"/>
    <property type="project" value="UniProtKB-UniRule"/>
</dbReference>
<dbReference type="GO" id="GO:0005829">
    <property type="term" value="C:cytosol"/>
    <property type="evidence" value="ECO:0007669"/>
    <property type="project" value="TreeGrafter"/>
</dbReference>
<dbReference type="Gene3D" id="1.20.120.1910">
    <property type="entry name" value="Cysteine-tRNA ligase, C-terminal anti-codon recognition domain"/>
    <property type="match status" value="1"/>
</dbReference>
<protein>
    <recommendedName>
        <fullName evidence="12">Cysteine--tRNA ligase</fullName>
        <ecNumber evidence="12">6.1.1.16</ecNumber>
    </recommendedName>
    <alternativeName>
        <fullName evidence="12">Cysteinyl-tRNA synthetase</fullName>
        <shortName evidence="12">CysRS</shortName>
    </alternativeName>
</protein>
<comment type="caution">
    <text evidence="14">The sequence shown here is derived from an EMBL/GenBank/DDBJ whole genome shotgun (WGS) entry which is preliminary data.</text>
</comment>
<keyword evidence="6 12" id="KW-0479">Metal-binding</keyword>
<evidence type="ECO:0000256" key="2">
    <source>
        <dbReference type="ARBA" id="ARBA00005594"/>
    </source>
</evidence>
<evidence type="ECO:0000256" key="4">
    <source>
        <dbReference type="ARBA" id="ARBA00022490"/>
    </source>
</evidence>
<sequence length="490" mass="55572">MNIKNQDESPVGFPPVPVFKNTLTQKTEALLPHTPGMVTMYVCGVTVYDDCHLGHARSQTVFDLLHRLLAYLGYRVRYVRNITDIDDKIIRKAQETGRTISEITSIYIESFHRDMHRLGVLSPEKEPRATEYLDPMIRLVGTLLEKGYAYRKGNDVYFRVRKYPRYGELSHQRIDELRSGARVAADEDKEDPLDFALWKGSKPGEPSYPAFFGDGRPGWHIECSAMSLTELGETIDIHGGGMDLMFPHHENERAQSESATGKRFVGIWVHNGFVTLNEEKMSKSLGNIFRIRTFFETSPFPEEVTREWLRTFLLSTHYASPVDLTEDNLAHTKNGLDSLYLFKSLLEARKGESLAGPMTREFISALARDMDTPVAFRLLHQTKNLLNPALSAGDTPPDFQLADARALFAAAGQILGVLTLPPSSWIYGKGDQPFREETLAPDEVDRLVMEREKARREKIFSLADTIRERLKKAGFLLEDNPGGLPRIRKI</sequence>
<dbReference type="GO" id="GO:0004817">
    <property type="term" value="F:cysteine-tRNA ligase activity"/>
    <property type="evidence" value="ECO:0007669"/>
    <property type="project" value="UniProtKB-UniRule"/>
</dbReference>
<comment type="similarity">
    <text evidence="2 12">Belongs to the class-I aminoacyl-tRNA synthetase family.</text>
</comment>
<feature type="short sequence motif" description="'KMSKS' region" evidence="12">
    <location>
        <begin position="280"/>
        <end position="284"/>
    </location>
</feature>
<evidence type="ECO:0000256" key="8">
    <source>
        <dbReference type="ARBA" id="ARBA00022833"/>
    </source>
</evidence>
<evidence type="ECO:0000256" key="6">
    <source>
        <dbReference type="ARBA" id="ARBA00022723"/>
    </source>
</evidence>
<feature type="binding site" evidence="12">
    <location>
        <position position="248"/>
    </location>
    <ligand>
        <name>Zn(2+)</name>
        <dbReference type="ChEBI" id="CHEBI:29105"/>
    </ligand>
</feature>
<dbReference type="CDD" id="cd00672">
    <property type="entry name" value="CysRS_core"/>
    <property type="match status" value="1"/>
</dbReference>
<dbReference type="EC" id="6.1.1.16" evidence="12"/>
<dbReference type="InterPro" id="IPR009080">
    <property type="entry name" value="tRNAsynth_Ia_anticodon-bd"/>
</dbReference>
<dbReference type="NCBIfam" id="TIGR00435">
    <property type="entry name" value="cysS"/>
    <property type="match status" value="1"/>
</dbReference>
<evidence type="ECO:0000256" key="10">
    <source>
        <dbReference type="ARBA" id="ARBA00022917"/>
    </source>
</evidence>
<gene>
    <name evidence="12" type="primary">cysS</name>
    <name evidence="14" type="ORF">ENX03_09600</name>
</gene>
<dbReference type="InterPro" id="IPR014729">
    <property type="entry name" value="Rossmann-like_a/b/a_fold"/>
</dbReference>
<dbReference type="SUPFAM" id="SSF47323">
    <property type="entry name" value="Anticodon-binding domain of a subclass of class I aminoacyl-tRNA synthetases"/>
    <property type="match status" value="1"/>
</dbReference>
<evidence type="ECO:0000256" key="11">
    <source>
        <dbReference type="ARBA" id="ARBA00023146"/>
    </source>
</evidence>
<dbReference type="PRINTS" id="PR00983">
    <property type="entry name" value="TRNASYNTHCYS"/>
</dbReference>
<keyword evidence="10 12" id="KW-0648">Protein biosynthesis</keyword>
<dbReference type="EMBL" id="DTMM01000208">
    <property type="protein sequence ID" value="HFT94163.1"/>
    <property type="molecule type" value="Genomic_DNA"/>
</dbReference>
<dbReference type="Pfam" id="PF01406">
    <property type="entry name" value="tRNA-synt_1e"/>
    <property type="match status" value="1"/>
</dbReference>
<keyword evidence="5 12" id="KW-0436">Ligase</keyword>
<dbReference type="AlphaFoldDB" id="A0A7C3LWE2"/>
<dbReference type="SMART" id="SM00840">
    <property type="entry name" value="DALR_2"/>
    <property type="match status" value="1"/>
</dbReference>
<evidence type="ECO:0000256" key="3">
    <source>
        <dbReference type="ARBA" id="ARBA00011245"/>
    </source>
</evidence>
<dbReference type="InterPro" id="IPR015803">
    <property type="entry name" value="Cys-tRNA-ligase"/>
</dbReference>
<evidence type="ECO:0000256" key="5">
    <source>
        <dbReference type="ARBA" id="ARBA00022598"/>
    </source>
</evidence>
<feature type="binding site" evidence="12">
    <location>
        <position position="223"/>
    </location>
    <ligand>
        <name>Zn(2+)</name>
        <dbReference type="ChEBI" id="CHEBI:29105"/>
    </ligand>
</feature>
<comment type="cofactor">
    <cofactor evidence="12">
        <name>Zn(2+)</name>
        <dbReference type="ChEBI" id="CHEBI:29105"/>
    </cofactor>
    <text evidence="12">Binds 1 zinc ion per subunit.</text>
</comment>
<evidence type="ECO:0000256" key="9">
    <source>
        <dbReference type="ARBA" id="ARBA00022840"/>
    </source>
</evidence>
<dbReference type="Gene3D" id="3.40.50.620">
    <property type="entry name" value="HUPs"/>
    <property type="match status" value="1"/>
</dbReference>
<comment type="catalytic activity">
    <reaction evidence="12">
        <text>tRNA(Cys) + L-cysteine + ATP = L-cysteinyl-tRNA(Cys) + AMP + diphosphate</text>
        <dbReference type="Rhea" id="RHEA:17773"/>
        <dbReference type="Rhea" id="RHEA-COMP:9661"/>
        <dbReference type="Rhea" id="RHEA-COMP:9679"/>
        <dbReference type="ChEBI" id="CHEBI:30616"/>
        <dbReference type="ChEBI" id="CHEBI:33019"/>
        <dbReference type="ChEBI" id="CHEBI:35235"/>
        <dbReference type="ChEBI" id="CHEBI:78442"/>
        <dbReference type="ChEBI" id="CHEBI:78517"/>
        <dbReference type="ChEBI" id="CHEBI:456215"/>
        <dbReference type="EC" id="6.1.1.16"/>
    </reaction>
</comment>
<evidence type="ECO:0000313" key="14">
    <source>
        <dbReference type="EMBL" id="HFT94163.1"/>
    </source>
</evidence>
<dbReference type="PANTHER" id="PTHR10890:SF3">
    <property type="entry name" value="CYSTEINE--TRNA LIGASE, CYTOPLASMIC"/>
    <property type="match status" value="1"/>
</dbReference>
<dbReference type="PANTHER" id="PTHR10890">
    <property type="entry name" value="CYSTEINYL-TRNA SYNTHETASE"/>
    <property type="match status" value="1"/>
</dbReference>
<dbReference type="HAMAP" id="MF_00041">
    <property type="entry name" value="Cys_tRNA_synth"/>
    <property type="match status" value="1"/>
</dbReference>
<keyword evidence="4 12" id="KW-0963">Cytoplasm</keyword>
<organism evidence="14">
    <name type="scientific">Leptospirillum ferriphilum</name>
    <dbReference type="NCBI Taxonomy" id="178606"/>
    <lineage>
        <taxon>Bacteria</taxon>
        <taxon>Pseudomonadati</taxon>
        <taxon>Nitrospirota</taxon>
        <taxon>Nitrospiria</taxon>
        <taxon>Nitrospirales</taxon>
        <taxon>Nitrospiraceae</taxon>
        <taxon>Leptospirillum</taxon>
    </lineage>
</organism>